<accession>A0A0C2X635</accession>
<gene>
    <name evidence="1" type="ORF">M378DRAFT_163429</name>
</gene>
<dbReference type="EMBL" id="KN818251">
    <property type="protein sequence ID" value="KIL64188.1"/>
    <property type="molecule type" value="Genomic_DNA"/>
</dbReference>
<dbReference type="InParanoid" id="A0A0C2X635"/>
<proteinExistence type="predicted"/>
<name>A0A0C2X635_AMAMK</name>
<dbReference type="Proteomes" id="UP000054549">
    <property type="component" value="Unassembled WGS sequence"/>
</dbReference>
<keyword evidence="2" id="KW-1185">Reference proteome</keyword>
<evidence type="ECO:0000313" key="1">
    <source>
        <dbReference type="EMBL" id="KIL64188.1"/>
    </source>
</evidence>
<protein>
    <submittedName>
        <fullName evidence="1">Uncharacterized protein</fullName>
    </submittedName>
</protein>
<dbReference type="HOGENOM" id="CLU_3105869_0_0_1"/>
<evidence type="ECO:0000313" key="2">
    <source>
        <dbReference type="Proteomes" id="UP000054549"/>
    </source>
</evidence>
<organism evidence="1 2">
    <name type="scientific">Amanita muscaria (strain Koide BX008)</name>
    <dbReference type="NCBI Taxonomy" id="946122"/>
    <lineage>
        <taxon>Eukaryota</taxon>
        <taxon>Fungi</taxon>
        <taxon>Dikarya</taxon>
        <taxon>Basidiomycota</taxon>
        <taxon>Agaricomycotina</taxon>
        <taxon>Agaricomycetes</taxon>
        <taxon>Agaricomycetidae</taxon>
        <taxon>Agaricales</taxon>
        <taxon>Pluteineae</taxon>
        <taxon>Amanitaceae</taxon>
        <taxon>Amanita</taxon>
    </lineage>
</organism>
<sequence length="51" mass="6191">MKRSRRRFLGMLCMGVLGGVKTEREGYTMLTVWSIVTEFVSKFRYRHKYER</sequence>
<dbReference type="AlphaFoldDB" id="A0A0C2X635"/>
<reference evidence="1 2" key="1">
    <citation type="submission" date="2014-04" db="EMBL/GenBank/DDBJ databases">
        <title>Evolutionary Origins and Diversification of the Mycorrhizal Mutualists.</title>
        <authorList>
            <consortium name="DOE Joint Genome Institute"/>
            <consortium name="Mycorrhizal Genomics Consortium"/>
            <person name="Kohler A."/>
            <person name="Kuo A."/>
            <person name="Nagy L.G."/>
            <person name="Floudas D."/>
            <person name="Copeland A."/>
            <person name="Barry K.W."/>
            <person name="Cichocki N."/>
            <person name="Veneault-Fourrey C."/>
            <person name="LaButti K."/>
            <person name="Lindquist E.A."/>
            <person name="Lipzen A."/>
            <person name="Lundell T."/>
            <person name="Morin E."/>
            <person name="Murat C."/>
            <person name="Riley R."/>
            <person name="Ohm R."/>
            <person name="Sun H."/>
            <person name="Tunlid A."/>
            <person name="Henrissat B."/>
            <person name="Grigoriev I.V."/>
            <person name="Hibbett D.S."/>
            <person name="Martin F."/>
        </authorList>
    </citation>
    <scope>NUCLEOTIDE SEQUENCE [LARGE SCALE GENOMIC DNA]</scope>
    <source>
        <strain evidence="1 2">Koide BX008</strain>
    </source>
</reference>